<dbReference type="EMBL" id="BPQH01000014">
    <property type="protein sequence ID" value="GJD51607.1"/>
    <property type="molecule type" value="Genomic_DNA"/>
</dbReference>
<organism evidence="1 2">
    <name type="scientific">Methylobacterium crusticola</name>
    <dbReference type="NCBI Taxonomy" id="1697972"/>
    <lineage>
        <taxon>Bacteria</taxon>
        <taxon>Pseudomonadati</taxon>
        <taxon>Pseudomonadota</taxon>
        <taxon>Alphaproteobacteria</taxon>
        <taxon>Hyphomicrobiales</taxon>
        <taxon>Methylobacteriaceae</taxon>
        <taxon>Methylobacterium</taxon>
    </lineage>
</organism>
<comment type="caution">
    <text evidence="1">The sequence shown here is derived from an EMBL/GenBank/DDBJ whole genome shotgun (WGS) entry which is preliminary data.</text>
</comment>
<evidence type="ECO:0000313" key="1">
    <source>
        <dbReference type="EMBL" id="GJD51607.1"/>
    </source>
</evidence>
<dbReference type="Proteomes" id="UP001055167">
    <property type="component" value="Unassembled WGS sequence"/>
</dbReference>
<proteinExistence type="predicted"/>
<reference evidence="1" key="1">
    <citation type="journal article" date="2021" name="Front. Microbiol.">
        <title>Comprehensive Comparative Genomics and Phenotyping of Methylobacterium Species.</title>
        <authorList>
            <person name="Alessa O."/>
            <person name="Ogura Y."/>
            <person name="Fujitani Y."/>
            <person name="Takami H."/>
            <person name="Hayashi T."/>
            <person name="Sahin N."/>
            <person name="Tani A."/>
        </authorList>
    </citation>
    <scope>NUCLEOTIDE SEQUENCE</scope>
    <source>
        <strain evidence="1">KCTC 52305</strain>
    </source>
</reference>
<accession>A0ABQ4R4F1</accession>
<protein>
    <submittedName>
        <fullName evidence="1">Uncharacterized protein</fullName>
    </submittedName>
</protein>
<sequence>MERGDPPTQRSARMSPRSCLVLGLLAGLAGLSLRLALPVTPVDQDFRDVIAFYRSLGPGQAH</sequence>
<gene>
    <name evidence="1" type="ORF">OPKNFCMD_4362</name>
</gene>
<evidence type="ECO:0000313" key="2">
    <source>
        <dbReference type="Proteomes" id="UP001055167"/>
    </source>
</evidence>
<reference evidence="1" key="2">
    <citation type="submission" date="2021-08" db="EMBL/GenBank/DDBJ databases">
        <authorList>
            <person name="Tani A."/>
            <person name="Ola A."/>
            <person name="Ogura Y."/>
            <person name="Katsura K."/>
            <person name="Hayashi T."/>
        </authorList>
    </citation>
    <scope>NUCLEOTIDE SEQUENCE</scope>
    <source>
        <strain evidence="1">KCTC 52305</strain>
    </source>
</reference>
<keyword evidence="2" id="KW-1185">Reference proteome</keyword>
<name>A0ABQ4R4F1_9HYPH</name>